<gene>
    <name evidence="1" type="ORF">CK203_089051</name>
</gene>
<comment type="caution">
    <text evidence="1">The sequence shown here is derived from an EMBL/GenBank/DDBJ whole genome shotgun (WGS) entry which is preliminary data.</text>
</comment>
<evidence type="ECO:0000313" key="2">
    <source>
        <dbReference type="Proteomes" id="UP000288805"/>
    </source>
</evidence>
<dbReference type="AlphaFoldDB" id="A0A438F5N2"/>
<accession>A0A438F5N2</accession>
<name>A0A438F5N2_VITVI</name>
<evidence type="ECO:0000313" key="1">
    <source>
        <dbReference type="EMBL" id="RVW55318.1"/>
    </source>
</evidence>
<dbReference type="Proteomes" id="UP000288805">
    <property type="component" value="Unassembled WGS sequence"/>
</dbReference>
<evidence type="ECO:0008006" key="3">
    <source>
        <dbReference type="Google" id="ProtNLM"/>
    </source>
</evidence>
<dbReference type="EMBL" id="QGNW01001118">
    <property type="protein sequence ID" value="RVW55318.1"/>
    <property type="molecule type" value="Genomic_DNA"/>
</dbReference>
<protein>
    <recommendedName>
        <fullName evidence="3">Reverse transcriptase domain-containing protein</fullName>
    </recommendedName>
</protein>
<proteinExistence type="predicted"/>
<organism evidence="1 2">
    <name type="scientific">Vitis vinifera</name>
    <name type="common">Grape</name>
    <dbReference type="NCBI Taxonomy" id="29760"/>
    <lineage>
        <taxon>Eukaryota</taxon>
        <taxon>Viridiplantae</taxon>
        <taxon>Streptophyta</taxon>
        <taxon>Embryophyta</taxon>
        <taxon>Tracheophyta</taxon>
        <taxon>Spermatophyta</taxon>
        <taxon>Magnoliopsida</taxon>
        <taxon>eudicotyledons</taxon>
        <taxon>Gunneridae</taxon>
        <taxon>Pentapetalae</taxon>
        <taxon>rosids</taxon>
        <taxon>Vitales</taxon>
        <taxon>Vitaceae</taxon>
        <taxon>Viteae</taxon>
        <taxon>Vitis</taxon>
    </lineage>
</organism>
<sequence length="111" mass="12491">MMVLNKALVGKWFSRFDVDKINCEGRPSRASLMRSLTVAVSWVNVLEQVALPLSGKGTLTNWHGRSDQSLGRKQILDAVLIANELVHEKRRSREKGVVFKIDFEKACGHVD</sequence>
<reference evidence="1 2" key="1">
    <citation type="journal article" date="2018" name="PLoS Genet.">
        <title>Population sequencing reveals clonal diversity and ancestral inbreeding in the grapevine cultivar Chardonnay.</title>
        <authorList>
            <person name="Roach M.J."/>
            <person name="Johnson D.L."/>
            <person name="Bohlmann J."/>
            <person name="van Vuuren H.J."/>
            <person name="Jones S.J."/>
            <person name="Pretorius I.S."/>
            <person name="Schmidt S.A."/>
            <person name="Borneman A.R."/>
        </authorList>
    </citation>
    <scope>NUCLEOTIDE SEQUENCE [LARGE SCALE GENOMIC DNA]</scope>
    <source>
        <strain evidence="2">cv. Chardonnay</strain>
        <tissue evidence="1">Leaf</tissue>
    </source>
</reference>